<dbReference type="PANTHER" id="PTHR47782">
    <property type="entry name" value="ZN(II)2CYS6 TRANSCRIPTION FACTOR (EUROFUNG)-RELATED"/>
    <property type="match status" value="1"/>
</dbReference>
<dbReference type="GeneID" id="54576715"/>
<evidence type="ECO:0000259" key="9">
    <source>
        <dbReference type="PROSITE" id="PS50048"/>
    </source>
</evidence>
<proteinExistence type="predicted"/>
<evidence type="ECO:0000256" key="7">
    <source>
        <dbReference type="ARBA" id="ARBA00023242"/>
    </source>
</evidence>
<evidence type="ECO:0000256" key="4">
    <source>
        <dbReference type="ARBA" id="ARBA00023015"/>
    </source>
</evidence>
<evidence type="ECO:0000256" key="6">
    <source>
        <dbReference type="ARBA" id="ARBA00023163"/>
    </source>
</evidence>
<feature type="domain" description="Zn(2)-C6 fungal-type" evidence="9">
    <location>
        <begin position="13"/>
        <end position="43"/>
    </location>
</feature>
<dbReference type="AlphaFoldDB" id="A0A6A6IQC2"/>
<protein>
    <recommendedName>
        <fullName evidence="9">Zn(2)-C6 fungal-type domain-containing protein</fullName>
    </recommendedName>
</protein>
<dbReference type="GO" id="GO:0045944">
    <property type="term" value="P:positive regulation of transcription by RNA polymerase II"/>
    <property type="evidence" value="ECO:0007669"/>
    <property type="project" value="TreeGrafter"/>
</dbReference>
<feature type="transmembrane region" description="Helical" evidence="8">
    <location>
        <begin position="521"/>
        <end position="547"/>
    </location>
</feature>
<dbReference type="SUPFAM" id="SSF57701">
    <property type="entry name" value="Zn2/Cys6 DNA-binding domain"/>
    <property type="match status" value="1"/>
</dbReference>
<evidence type="ECO:0000256" key="3">
    <source>
        <dbReference type="ARBA" id="ARBA00022833"/>
    </source>
</evidence>
<keyword evidence="2" id="KW-0479">Metal-binding</keyword>
<dbReference type="InterPro" id="IPR052202">
    <property type="entry name" value="Yeast_MetPath_Reg"/>
</dbReference>
<accession>A0A6A6IQC2</accession>
<dbReference type="GO" id="GO:0006351">
    <property type="term" value="P:DNA-templated transcription"/>
    <property type="evidence" value="ECO:0007669"/>
    <property type="project" value="InterPro"/>
</dbReference>
<keyword evidence="6" id="KW-0804">Transcription</keyword>
<dbReference type="PROSITE" id="PS50048">
    <property type="entry name" value="ZN2_CY6_FUNGAL_2"/>
    <property type="match status" value="1"/>
</dbReference>
<dbReference type="RefSeq" id="XP_033687441.1">
    <property type="nucleotide sequence ID" value="XM_033823385.1"/>
</dbReference>
<gene>
    <name evidence="10" type="ORF">BU26DRAFT_420955</name>
</gene>
<dbReference type="CDD" id="cd00067">
    <property type="entry name" value="GAL4"/>
    <property type="match status" value="1"/>
</dbReference>
<keyword evidence="3" id="KW-0862">Zinc</keyword>
<dbReference type="GO" id="GO:0000981">
    <property type="term" value="F:DNA-binding transcription factor activity, RNA polymerase II-specific"/>
    <property type="evidence" value="ECO:0007669"/>
    <property type="project" value="InterPro"/>
</dbReference>
<dbReference type="PROSITE" id="PS00463">
    <property type="entry name" value="ZN2_CY6_FUNGAL_1"/>
    <property type="match status" value="1"/>
</dbReference>
<evidence type="ECO:0000256" key="8">
    <source>
        <dbReference type="SAM" id="Phobius"/>
    </source>
</evidence>
<keyword evidence="5" id="KW-0238">DNA-binding</keyword>
<dbReference type="EMBL" id="ML987192">
    <property type="protein sequence ID" value="KAF2252437.1"/>
    <property type="molecule type" value="Genomic_DNA"/>
</dbReference>
<dbReference type="SMART" id="SM00906">
    <property type="entry name" value="Fungal_trans"/>
    <property type="match status" value="1"/>
</dbReference>
<dbReference type="InterPro" id="IPR007219">
    <property type="entry name" value="XnlR_reg_dom"/>
</dbReference>
<dbReference type="OrthoDB" id="25921at2759"/>
<dbReference type="SMART" id="SM00066">
    <property type="entry name" value="GAL4"/>
    <property type="match status" value="1"/>
</dbReference>
<organism evidence="10 11">
    <name type="scientific">Trematosphaeria pertusa</name>
    <dbReference type="NCBI Taxonomy" id="390896"/>
    <lineage>
        <taxon>Eukaryota</taxon>
        <taxon>Fungi</taxon>
        <taxon>Dikarya</taxon>
        <taxon>Ascomycota</taxon>
        <taxon>Pezizomycotina</taxon>
        <taxon>Dothideomycetes</taxon>
        <taxon>Pleosporomycetidae</taxon>
        <taxon>Pleosporales</taxon>
        <taxon>Massarineae</taxon>
        <taxon>Trematosphaeriaceae</taxon>
        <taxon>Trematosphaeria</taxon>
    </lineage>
</organism>
<evidence type="ECO:0000256" key="2">
    <source>
        <dbReference type="ARBA" id="ARBA00022723"/>
    </source>
</evidence>
<dbReference type="InterPro" id="IPR001138">
    <property type="entry name" value="Zn2Cys6_DnaBD"/>
</dbReference>
<dbReference type="Proteomes" id="UP000800094">
    <property type="component" value="Unassembled WGS sequence"/>
</dbReference>
<keyword evidence="8" id="KW-0812">Transmembrane</keyword>
<dbReference type="GO" id="GO:0005634">
    <property type="term" value="C:nucleus"/>
    <property type="evidence" value="ECO:0007669"/>
    <property type="project" value="UniProtKB-SubCell"/>
</dbReference>
<evidence type="ECO:0000313" key="10">
    <source>
        <dbReference type="EMBL" id="KAF2252437.1"/>
    </source>
</evidence>
<dbReference type="GO" id="GO:0008270">
    <property type="term" value="F:zinc ion binding"/>
    <property type="evidence" value="ECO:0007669"/>
    <property type="project" value="InterPro"/>
</dbReference>
<dbReference type="CDD" id="cd12148">
    <property type="entry name" value="fungal_TF_MHR"/>
    <property type="match status" value="1"/>
</dbReference>
<comment type="subcellular location">
    <subcellularLocation>
        <location evidence="1">Nucleus</location>
    </subcellularLocation>
</comment>
<dbReference type="PANTHER" id="PTHR47782:SF2">
    <property type="entry name" value="TRANSCRIPTION FACTOR, PUTATIVE (AFU_ORTHOLOGUE AFUA_4G12570)-RELATED"/>
    <property type="match status" value="1"/>
</dbReference>
<keyword evidence="8" id="KW-1133">Transmembrane helix</keyword>
<evidence type="ECO:0000256" key="1">
    <source>
        <dbReference type="ARBA" id="ARBA00004123"/>
    </source>
</evidence>
<evidence type="ECO:0000313" key="11">
    <source>
        <dbReference type="Proteomes" id="UP000800094"/>
    </source>
</evidence>
<dbReference type="Pfam" id="PF00172">
    <property type="entry name" value="Zn_clus"/>
    <property type="match status" value="1"/>
</dbReference>
<dbReference type="GO" id="GO:0043565">
    <property type="term" value="F:sequence-specific DNA binding"/>
    <property type="evidence" value="ECO:0007669"/>
    <property type="project" value="TreeGrafter"/>
</dbReference>
<keyword evidence="4" id="KW-0805">Transcription regulation</keyword>
<keyword evidence="11" id="KW-1185">Reference proteome</keyword>
<name>A0A6A6IQC2_9PLEO</name>
<dbReference type="Gene3D" id="4.10.240.10">
    <property type="entry name" value="Zn(2)-C6 fungal-type DNA-binding domain"/>
    <property type="match status" value="1"/>
</dbReference>
<dbReference type="InterPro" id="IPR036864">
    <property type="entry name" value="Zn2-C6_fun-type_DNA-bd_sf"/>
</dbReference>
<sequence>MASREMIQPLLPTCQRCRRLRRKCDTQLPDCRLCQKAGAECMLFDHALQQSLPRAYVQSLITRVEHLQAVKNTISTSPCDRQVQLSPRKQPAISPLVSNFSQTFLSDELHENPAYHSFDKHFPIASVPNRSRFFGSSSVFTLSVEVLHHASTKGILPIEYEPTTPTQDGVILEIQQRLSNESYGQPEAVQAHCKVFLSSSNILYGIIDENTCPKDISTYLTLRSTGFLLPTLHGPEAHAYFRISMMCAIACATRARYQPQLATESMAYYHDALACVEEVTSEVSPASLQALLLLTIFCLFNPRKGDIWKLLDYACRLTVELGYHTETEGDGIAEDERQRKLRRSTFWGLYAIERITGQLFGRGSDLPESIITTEYPSILTSTSDVDQETLQPISIAHHYRLVYLRSELFKVLYLPANPPSYDWPWYKERCATLRDWRKDLDVSEDLAGVATITCDVGYHSTMCFIFQPIMLRALKATEEDDGIFEGLGTTAIPQDNFHSAISLLQTYEKVVRASESSPLGIYPMTFLSAHYIYLAGLTLMAHALLVLDGRLRVLKRMEELEFVAETSELTYGAIEWKGLWEASNSCLVLLQWCAERWKGMDGMRDIYQSLAGRVMGRMAGKGLL</sequence>
<evidence type="ECO:0000256" key="5">
    <source>
        <dbReference type="ARBA" id="ARBA00023125"/>
    </source>
</evidence>
<keyword evidence="8" id="KW-0472">Membrane</keyword>
<keyword evidence="7" id="KW-0539">Nucleus</keyword>
<dbReference type="Pfam" id="PF04082">
    <property type="entry name" value="Fungal_trans"/>
    <property type="match status" value="1"/>
</dbReference>
<reference evidence="10" key="1">
    <citation type="journal article" date="2020" name="Stud. Mycol.">
        <title>101 Dothideomycetes genomes: a test case for predicting lifestyles and emergence of pathogens.</title>
        <authorList>
            <person name="Haridas S."/>
            <person name="Albert R."/>
            <person name="Binder M."/>
            <person name="Bloem J."/>
            <person name="Labutti K."/>
            <person name="Salamov A."/>
            <person name="Andreopoulos B."/>
            <person name="Baker S."/>
            <person name="Barry K."/>
            <person name="Bills G."/>
            <person name="Bluhm B."/>
            <person name="Cannon C."/>
            <person name="Castanera R."/>
            <person name="Culley D."/>
            <person name="Daum C."/>
            <person name="Ezra D."/>
            <person name="Gonzalez J."/>
            <person name="Henrissat B."/>
            <person name="Kuo A."/>
            <person name="Liang C."/>
            <person name="Lipzen A."/>
            <person name="Lutzoni F."/>
            <person name="Magnuson J."/>
            <person name="Mondo S."/>
            <person name="Nolan M."/>
            <person name="Ohm R."/>
            <person name="Pangilinan J."/>
            <person name="Park H.-J."/>
            <person name="Ramirez L."/>
            <person name="Alfaro M."/>
            <person name="Sun H."/>
            <person name="Tritt A."/>
            <person name="Yoshinaga Y."/>
            <person name="Zwiers L.-H."/>
            <person name="Turgeon B."/>
            <person name="Goodwin S."/>
            <person name="Spatafora J."/>
            <person name="Crous P."/>
            <person name="Grigoriev I."/>
        </authorList>
    </citation>
    <scope>NUCLEOTIDE SEQUENCE</scope>
    <source>
        <strain evidence="10">CBS 122368</strain>
    </source>
</reference>